<feature type="non-terminal residue" evidence="1">
    <location>
        <position position="1"/>
    </location>
</feature>
<proteinExistence type="predicted"/>
<dbReference type="EMBL" id="CADCTR010002143">
    <property type="protein sequence ID" value="CAA9334750.1"/>
    <property type="molecule type" value="Genomic_DNA"/>
</dbReference>
<gene>
    <name evidence="1" type="ORF">AVDCRST_MAG93-6361</name>
</gene>
<organism evidence="1">
    <name type="scientific">uncultured Chloroflexia bacterium</name>
    <dbReference type="NCBI Taxonomy" id="1672391"/>
    <lineage>
        <taxon>Bacteria</taxon>
        <taxon>Bacillati</taxon>
        <taxon>Chloroflexota</taxon>
        <taxon>Chloroflexia</taxon>
        <taxon>environmental samples</taxon>
    </lineage>
</organism>
<name>A0A6J4LM99_9CHLR</name>
<reference evidence="1" key="1">
    <citation type="submission" date="2020-02" db="EMBL/GenBank/DDBJ databases">
        <authorList>
            <person name="Meier V. D."/>
        </authorList>
    </citation>
    <scope>NUCLEOTIDE SEQUENCE</scope>
    <source>
        <strain evidence="1">AVDCRST_MAG93</strain>
    </source>
</reference>
<evidence type="ECO:0000313" key="1">
    <source>
        <dbReference type="EMBL" id="CAA9334750.1"/>
    </source>
</evidence>
<feature type="non-terminal residue" evidence="1">
    <location>
        <position position="30"/>
    </location>
</feature>
<protein>
    <submittedName>
        <fullName evidence="1">Uncharacterized protein</fullName>
    </submittedName>
</protein>
<dbReference type="AlphaFoldDB" id="A0A6J4LM99"/>
<sequence length="30" mass="3324">AAHDSKSPSIGARSFRERSVHRLVGWYVGP</sequence>
<accession>A0A6J4LM99</accession>